<evidence type="ECO:0000256" key="2">
    <source>
        <dbReference type="SAM" id="SignalP"/>
    </source>
</evidence>
<organism evidence="3 4">
    <name type="scientific">Dichomitus squalens</name>
    <dbReference type="NCBI Taxonomy" id="114155"/>
    <lineage>
        <taxon>Eukaryota</taxon>
        <taxon>Fungi</taxon>
        <taxon>Dikarya</taxon>
        <taxon>Basidiomycota</taxon>
        <taxon>Agaricomycotina</taxon>
        <taxon>Agaricomycetes</taxon>
        <taxon>Polyporales</taxon>
        <taxon>Polyporaceae</taxon>
        <taxon>Dichomitus</taxon>
    </lineage>
</organism>
<proteinExistence type="predicted"/>
<dbReference type="Proteomes" id="UP000292082">
    <property type="component" value="Unassembled WGS sequence"/>
</dbReference>
<feature type="signal peptide" evidence="2">
    <location>
        <begin position="1"/>
        <end position="16"/>
    </location>
</feature>
<name>A0A4Q9PZI1_9APHY</name>
<evidence type="ECO:0000313" key="4">
    <source>
        <dbReference type="Proteomes" id="UP000292082"/>
    </source>
</evidence>
<gene>
    <name evidence="3" type="ORF">BD310DRAFT_923830</name>
</gene>
<sequence>MFTFMSASLALSPSLALHASRSAHPVPSPFTPVPAAAFQARTQSALSSAPLSLCSPVRHPLPSHQLQQYRTVPVDVSRTPPPQLP</sequence>
<evidence type="ECO:0000256" key="1">
    <source>
        <dbReference type="SAM" id="MobiDB-lite"/>
    </source>
</evidence>
<accession>A0A4Q9PZI1</accession>
<feature type="chain" id="PRO_5020927242" description="REJ domain-containing protein" evidence="2">
    <location>
        <begin position="17"/>
        <end position="85"/>
    </location>
</feature>
<evidence type="ECO:0000313" key="3">
    <source>
        <dbReference type="EMBL" id="TBU60069.1"/>
    </source>
</evidence>
<dbReference type="EMBL" id="ML145108">
    <property type="protein sequence ID" value="TBU60069.1"/>
    <property type="molecule type" value="Genomic_DNA"/>
</dbReference>
<evidence type="ECO:0008006" key="5">
    <source>
        <dbReference type="Google" id="ProtNLM"/>
    </source>
</evidence>
<reference evidence="3 4" key="1">
    <citation type="submission" date="2019-01" db="EMBL/GenBank/DDBJ databases">
        <title>Draft genome sequences of three monokaryotic isolates of the white-rot basidiomycete fungus Dichomitus squalens.</title>
        <authorList>
            <consortium name="DOE Joint Genome Institute"/>
            <person name="Lopez S.C."/>
            <person name="Andreopoulos B."/>
            <person name="Pangilinan J."/>
            <person name="Lipzen A."/>
            <person name="Riley R."/>
            <person name="Ahrendt S."/>
            <person name="Ng V."/>
            <person name="Barry K."/>
            <person name="Daum C."/>
            <person name="Grigoriev I.V."/>
            <person name="Hilden K.S."/>
            <person name="Makela M.R."/>
            <person name="de Vries R.P."/>
        </authorList>
    </citation>
    <scope>NUCLEOTIDE SEQUENCE [LARGE SCALE GENOMIC DNA]</scope>
    <source>
        <strain evidence="3 4">CBS 464.89</strain>
    </source>
</reference>
<feature type="region of interest" description="Disordered" evidence="1">
    <location>
        <begin position="64"/>
        <end position="85"/>
    </location>
</feature>
<protein>
    <recommendedName>
        <fullName evidence="5">REJ domain-containing protein</fullName>
    </recommendedName>
</protein>
<dbReference type="AlphaFoldDB" id="A0A4Q9PZI1"/>
<keyword evidence="4" id="KW-1185">Reference proteome</keyword>
<keyword evidence="2" id="KW-0732">Signal</keyword>